<reference evidence="2 3" key="1">
    <citation type="journal article" date="2015" name="Sci. Rep.">
        <title>The power of single molecule real-time sequencing technology in the de novo assembly of a eukaryotic genome.</title>
        <authorList>
            <person name="Sakai H."/>
            <person name="Naito K."/>
            <person name="Ogiso-Tanaka E."/>
            <person name="Takahashi Y."/>
            <person name="Iseki K."/>
            <person name="Muto C."/>
            <person name="Satou K."/>
            <person name="Teruya K."/>
            <person name="Shiroma A."/>
            <person name="Shimoji M."/>
            <person name="Hirano T."/>
            <person name="Itoh T."/>
            <person name="Kaga A."/>
            <person name="Tomooka N."/>
        </authorList>
    </citation>
    <scope>NUCLEOTIDE SEQUENCE [LARGE SCALE GENOMIC DNA]</scope>
    <source>
        <strain evidence="3">cv. Shumari</strain>
    </source>
</reference>
<keyword evidence="3" id="KW-1185">Reference proteome</keyword>
<evidence type="ECO:0000313" key="2">
    <source>
        <dbReference type="EMBL" id="BAT98343.1"/>
    </source>
</evidence>
<dbReference type="InterPro" id="IPR057443">
    <property type="entry name" value="At5g54830-like"/>
</dbReference>
<feature type="domain" description="At5g54830-like" evidence="1">
    <location>
        <begin position="16"/>
        <end position="91"/>
    </location>
</feature>
<proteinExistence type="predicted"/>
<sequence length="102" mass="11052">MKINPAGKDKEDQGIIIADDNDPLVVSSTPAMHYLNPPNPAKFLYINKKEAPVLRVERGVSVKFSIQAGHDVALYITSDPLGGNAATKEYNTSGVSKNRNQT</sequence>
<dbReference type="PANTHER" id="PTHR47281:SF1">
    <property type="entry name" value="OS09G0557700 PROTEIN"/>
    <property type="match status" value="1"/>
</dbReference>
<evidence type="ECO:0000259" key="1">
    <source>
        <dbReference type="Pfam" id="PF25489"/>
    </source>
</evidence>
<accession>A0A0S3SZM9</accession>
<protein>
    <recommendedName>
        <fullName evidence="1">At5g54830-like domain-containing protein</fullName>
    </recommendedName>
</protein>
<dbReference type="InterPro" id="IPR045879">
    <property type="entry name" value="B561A"/>
</dbReference>
<gene>
    <name evidence="2" type="primary">Vigan.09G198900</name>
    <name evidence="2" type="ORF">VIGAN_09198900</name>
</gene>
<dbReference type="PANTHER" id="PTHR47281">
    <property type="entry name" value="OS09G0557700 PROTEIN"/>
    <property type="match status" value="1"/>
</dbReference>
<organism evidence="2 3">
    <name type="scientific">Vigna angularis var. angularis</name>
    <dbReference type="NCBI Taxonomy" id="157739"/>
    <lineage>
        <taxon>Eukaryota</taxon>
        <taxon>Viridiplantae</taxon>
        <taxon>Streptophyta</taxon>
        <taxon>Embryophyta</taxon>
        <taxon>Tracheophyta</taxon>
        <taxon>Spermatophyta</taxon>
        <taxon>Magnoliopsida</taxon>
        <taxon>eudicotyledons</taxon>
        <taxon>Gunneridae</taxon>
        <taxon>Pentapetalae</taxon>
        <taxon>rosids</taxon>
        <taxon>fabids</taxon>
        <taxon>Fabales</taxon>
        <taxon>Fabaceae</taxon>
        <taxon>Papilionoideae</taxon>
        <taxon>50 kb inversion clade</taxon>
        <taxon>NPAAA clade</taxon>
        <taxon>indigoferoid/millettioid clade</taxon>
        <taxon>Phaseoleae</taxon>
        <taxon>Vigna</taxon>
    </lineage>
</organism>
<name>A0A0S3SZM9_PHAAN</name>
<dbReference type="AlphaFoldDB" id="A0A0S3SZM9"/>
<dbReference type="Pfam" id="PF25489">
    <property type="entry name" value="At5g54830"/>
    <property type="match status" value="1"/>
</dbReference>
<dbReference type="Proteomes" id="UP000291084">
    <property type="component" value="Chromosome 9"/>
</dbReference>
<evidence type="ECO:0000313" key="3">
    <source>
        <dbReference type="Proteomes" id="UP000291084"/>
    </source>
</evidence>
<dbReference type="EMBL" id="AP015042">
    <property type="protein sequence ID" value="BAT98343.1"/>
    <property type="molecule type" value="Genomic_DNA"/>
</dbReference>